<dbReference type="Ensembl" id="ENSPMRT00000012557.1">
    <property type="protein sequence ID" value="ENSPMRP00000011755.1"/>
    <property type="gene ID" value="ENSPMRG00000007867.1"/>
</dbReference>
<protein>
    <submittedName>
        <fullName evidence="2">Uncharacterized protein</fullName>
    </submittedName>
</protein>
<keyword evidence="3" id="KW-1185">Reference proteome</keyword>
<reference evidence="2" key="2">
    <citation type="submission" date="2025-08" db="UniProtKB">
        <authorList>
            <consortium name="Ensembl"/>
        </authorList>
    </citation>
    <scope>IDENTIFICATION</scope>
</reference>
<accession>A0A670II16</accession>
<keyword evidence="1" id="KW-0812">Transmembrane</keyword>
<keyword evidence="1" id="KW-0472">Membrane</keyword>
<name>A0A670II16_PODMU</name>
<organism evidence="2 3">
    <name type="scientific">Podarcis muralis</name>
    <name type="common">Wall lizard</name>
    <name type="synonym">Lacerta muralis</name>
    <dbReference type="NCBI Taxonomy" id="64176"/>
    <lineage>
        <taxon>Eukaryota</taxon>
        <taxon>Metazoa</taxon>
        <taxon>Chordata</taxon>
        <taxon>Craniata</taxon>
        <taxon>Vertebrata</taxon>
        <taxon>Euteleostomi</taxon>
        <taxon>Lepidosauria</taxon>
        <taxon>Squamata</taxon>
        <taxon>Bifurcata</taxon>
        <taxon>Unidentata</taxon>
        <taxon>Episquamata</taxon>
        <taxon>Laterata</taxon>
        <taxon>Lacertibaenia</taxon>
        <taxon>Lacertidae</taxon>
        <taxon>Podarcis</taxon>
    </lineage>
</organism>
<evidence type="ECO:0000313" key="2">
    <source>
        <dbReference type="Ensembl" id="ENSPMRP00000011755.1"/>
    </source>
</evidence>
<sequence length="81" mass="9649">IVPLIKYLSTLFSQFFYWTVVLIFTCVALKAIQVFQTRQKLIKGFRNFPGPPSHWLYGHLAWGRLCWFSRLHMIGQLELYI</sequence>
<dbReference type="Proteomes" id="UP000472272">
    <property type="component" value="Chromosome 6"/>
</dbReference>
<keyword evidence="1" id="KW-1133">Transmembrane helix</keyword>
<dbReference type="GeneTree" id="ENSGT00990000214017"/>
<reference evidence="2" key="3">
    <citation type="submission" date="2025-09" db="UniProtKB">
        <authorList>
            <consortium name="Ensembl"/>
        </authorList>
    </citation>
    <scope>IDENTIFICATION</scope>
</reference>
<feature type="transmembrane region" description="Helical" evidence="1">
    <location>
        <begin position="15"/>
        <end position="35"/>
    </location>
</feature>
<proteinExistence type="predicted"/>
<evidence type="ECO:0000256" key="1">
    <source>
        <dbReference type="SAM" id="Phobius"/>
    </source>
</evidence>
<dbReference type="AlphaFoldDB" id="A0A670II16"/>
<reference evidence="2 3" key="1">
    <citation type="journal article" date="2019" name="Proc. Natl. Acad. Sci. U.S.A.">
        <title>Regulatory changes in pterin and carotenoid genes underlie balanced color polymorphisms in the wall lizard.</title>
        <authorList>
            <person name="Andrade P."/>
            <person name="Pinho C."/>
            <person name="Perez I de Lanuza G."/>
            <person name="Afonso S."/>
            <person name="Brejcha J."/>
            <person name="Rubin C.J."/>
            <person name="Wallerman O."/>
            <person name="Pereira P."/>
            <person name="Sabatino S.J."/>
            <person name="Bellati A."/>
            <person name="Pellitteri-Rosa D."/>
            <person name="Bosakova Z."/>
            <person name="Bunikis I."/>
            <person name="Carretero M.A."/>
            <person name="Feiner N."/>
            <person name="Marsik P."/>
            <person name="Pauperio F."/>
            <person name="Salvi D."/>
            <person name="Soler L."/>
            <person name="While G.M."/>
            <person name="Uller T."/>
            <person name="Font E."/>
            <person name="Andersson L."/>
            <person name="Carneiro M."/>
        </authorList>
    </citation>
    <scope>NUCLEOTIDE SEQUENCE</scope>
</reference>
<evidence type="ECO:0000313" key="3">
    <source>
        <dbReference type="Proteomes" id="UP000472272"/>
    </source>
</evidence>